<organism evidence="1 2">
    <name type="scientific">Catharanthus roseus</name>
    <name type="common">Madagascar periwinkle</name>
    <name type="synonym">Vinca rosea</name>
    <dbReference type="NCBI Taxonomy" id="4058"/>
    <lineage>
        <taxon>Eukaryota</taxon>
        <taxon>Viridiplantae</taxon>
        <taxon>Streptophyta</taxon>
        <taxon>Embryophyta</taxon>
        <taxon>Tracheophyta</taxon>
        <taxon>Spermatophyta</taxon>
        <taxon>Magnoliopsida</taxon>
        <taxon>eudicotyledons</taxon>
        <taxon>Gunneridae</taxon>
        <taxon>Pentapetalae</taxon>
        <taxon>asterids</taxon>
        <taxon>lamiids</taxon>
        <taxon>Gentianales</taxon>
        <taxon>Apocynaceae</taxon>
        <taxon>Rauvolfioideae</taxon>
        <taxon>Vinceae</taxon>
        <taxon>Catharanthinae</taxon>
        <taxon>Catharanthus</taxon>
    </lineage>
</organism>
<protein>
    <submittedName>
        <fullName evidence="1">Uncharacterized protein</fullName>
    </submittedName>
</protein>
<comment type="caution">
    <text evidence="1">The sequence shown here is derived from an EMBL/GenBank/DDBJ whole genome shotgun (WGS) entry which is preliminary data.</text>
</comment>
<evidence type="ECO:0000313" key="2">
    <source>
        <dbReference type="Proteomes" id="UP001060085"/>
    </source>
</evidence>
<sequence length="186" mass="21260">MINQFIDSYFGFSDEEDIGVEAMEKEVTQSEVKKRQSTEADDGVQEKGKGKLDEQPGDQEKEKKKGHEQPDVQVKGKENVEGSDSVKSRRGGVRGPSKQWLISKLNNATDDYKPPNKTSTDSEEDSDFYSDESNDEEPERRKFPRFHEEKEGKDPKFKVGQLFPTAVVLKKAITYHVIFHGRDIEF</sequence>
<reference evidence="2" key="1">
    <citation type="journal article" date="2023" name="Nat. Plants">
        <title>Single-cell RNA sequencing provides a high-resolution roadmap for understanding the multicellular compartmentation of specialized metabolism.</title>
        <authorList>
            <person name="Sun S."/>
            <person name="Shen X."/>
            <person name="Li Y."/>
            <person name="Li Y."/>
            <person name="Wang S."/>
            <person name="Li R."/>
            <person name="Zhang H."/>
            <person name="Shen G."/>
            <person name="Guo B."/>
            <person name="Wei J."/>
            <person name="Xu J."/>
            <person name="St-Pierre B."/>
            <person name="Chen S."/>
            <person name="Sun C."/>
        </authorList>
    </citation>
    <scope>NUCLEOTIDE SEQUENCE [LARGE SCALE GENOMIC DNA]</scope>
</reference>
<gene>
    <name evidence="1" type="ORF">M9H77_03851</name>
</gene>
<evidence type="ECO:0000313" key="1">
    <source>
        <dbReference type="EMBL" id="KAI5682623.1"/>
    </source>
</evidence>
<proteinExistence type="predicted"/>
<keyword evidence="2" id="KW-1185">Reference proteome</keyword>
<accession>A0ACC0CCU3</accession>
<name>A0ACC0CCU3_CATRO</name>
<dbReference type="Proteomes" id="UP001060085">
    <property type="component" value="Linkage Group LG01"/>
</dbReference>
<dbReference type="EMBL" id="CM044701">
    <property type="protein sequence ID" value="KAI5682623.1"/>
    <property type="molecule type" value="Genomic_DNA"/>
</dbReference>